<dbReference type="GO" id="GO:0005829">
    <property type="term" value="C:cytosol"/>
    <property type="evidence" value="ECO:0007669"/>
    <property type="project" value="TreeGrafter"/>
</dbReference>
<dbReference type="EMBL" id="SHKO01000002">
    <property type="protein sequence ID" value="RZT94548.1"/>
    <property type="molecule type" value="Genomic_DNA"/>
</dbReference>
<dbReference type="PANTHER" id="PTHR11739">
    <property type="entry name" value="CITRATE SYNTHASE"/>
    <property type="match status" value="1"/>
</dbReference>
<dbReference type="UniPathway" id="UPA00223">
    <property type="reaction ID" value="UER00717"/>
</dbReference>
<evidence type="ECO:0000313" key="5">
    <source>
        <dbReference type="EMBL" id="RZT94548.1"/>
    </source>
</evidence>
<dbReference type="EC" id="2.3.3.16" evidence="3"/>
<dbReference type="OrthoDB" id="3284791at2"/>
<dbReference type="Pfam" id="PF00285">
    <property type="entry name" value="Citrate_synt"/>
    <property type="match status" value="1"/>
</dbReference>
<dbReference type="AlphaFoldDB" id="A0A4Q7VFN8"/>
<dbReference type="InterPro" id="IPR016142">
    <property type="entry name" value="Citrate_synth-like_lrg_a-sub"/>
</dbReference>
<comment type="caution">
    <text evidence="5">The sequence shown here is derived from an EMBL/GenBank/DDBJ whole genome shotgun (WGS) entry which is preliminary data.</text>
</comment>
<dbReference type="Gene3D" id="1.10.580.10">
    <property type="entry name" value="Citrate Synthase, domain 1"/>
    <property type="match status" value="1"/>
</dbReference>
<dbReference type="InterPro" id="IPR002020">
    <property type="entry name" value="Citrate_synthase"/>
</dbReference>
<evidence type="ECO:0000256" key="3">
    <source>
        <dbReference type="ARBA" id="ARBA00012972"/>
    </source>
</evidence>
<evidence type="ECO:0000256" key="1">
    <source>
        <dbReference type="ARBA" id="ARBA00004751"/>
    </source>
</evidence>
<dbReference type="CDD" id="cd06100">
    <property type="entry name" value="CCL_ACL-C"/>
    <property type="match status" value="1"/>
</dbReference>
<dbReference type="InterPro" id="IPR016143">
    <property type="entry name" value="Citrate_synth-like_sm_a-sub"/>
</dbReference>
<dbReference type="GO" id="GO:0005975">
    <property type="term" value="P:carbohydrate metabolic process"/>
    <property type="evidence" value="ECO:0007669"/>
    <property type="project" value="TreeGrafter"/>
</dbReference>
<dbReference type="InterPro" id="IPR036969">
    <property type="entry name" value="Citrate_synthase_sf"/>
</dbReference>
<keyword evidence="6" id="KW-1185">Reference proteome</keyword>
<comment type="pathway">
    <text evidence="1">Carbohydrate metabolism; tricarboxylic acid cycle; isocitrate from oxaloacetate: step 1/2.</text>
</comment>
<evidence type="ECO:0000256" key="2">
    <source>
        <dbReference type="ARBA" id="ARBA00010566"/>
    </source>
</evidence>
<evidence type="ECO:0000256" key="4">
    <source>
        <dbReference type="ARBA" id="ARBA00022679"/>
    </source>
</evidence>
<protein>
    <recommendedName>
        <fullName evidence="3">citrate synthase (unknown stereospecificity)</fullName>
        <ecNumber evidence="3">2.3.3.16</ecNumber>
    </recommendedName>
</protein>
<name>A0A4Q7VFN8_9BURK</name>
<keyword evidence="4" id="KW-0808">Transferase</keyword>
<accession>A0A4Q7VFN8</accession>
<evidence type="ECO:0000313" key="6">
    <source>
        <dbReference type="Proteomes" id="UP000293398"/>
    </source>
</evidence>
<dbReference type="GO" id="GO:0036440">
    <property type="term" value="F:citrate synthase activity"/>
    <property type="evidence" value="ECO:0007669"/>
    <property type="project" value="UniProtKB-EC"/>
</dbReference>
<sequence length="272" mass="28615">MKIGKETIPHSAICTSNSETIVVRGKDLAVELIGNMSFTDYFHLLVTGQPPTPAATAVLNATLVAIAEHGLVPSVQASRMTLAAAPDALQGAVAAGILGCGSVILGASETSGIFLEEIRVRAGDGKDYVEAARQVVGEYRAARRAIPGYGHPLHKARDPRVTALFAVAERAAADMTYVHIADAVEKVIPEVVGKPLMLNVSAAIPAVLLGVGFPMTALRGVPILARTAGLIGHLTEEFQKPIGFALSYQATRNYVYDGELPDNFTPDHAETP</sequence>
<reference evidence="5 6" key="1">
    <citation type="submission" date="2019-02" db="EMBL/GenBank/DDBJ databases">
        <title>Genomic Encyclopedia of Type Strains, Phase IV (KMG-IV): sequencing the most valuable type-strain genomes for metagenomic binning, comparative biology and taxonomic classification.</title>
        <authorList>
            <person name="Goeker M."/>
        </authorList>
    </citation>
    <scope>NUCLEOTIDE SEQUENCE [LARGE SCALE GENOMIC DNA]</scope>
    <source>
        <strain evidence="5 6">DSM 23814</strain>
    </source>
</reference>
<proteinExistence type="inferred from homology"/>
<dbReference type="RefSeq" id="WP_128392803.1">
    <property type="nucleotide sequence ID" value="NZ_SHKO01000002.1"/>
</dbReference>
<organism evidence="5 6">
    <name type="scientific">Advenella incenata</name>
    <dbReference type="NCBI Taxonomy" id="267800"/>
    <lineage>
        <taxon>Bacteria</taxon>
        <taxon>Pseudomonadati</taxon>
        <taxon>Pseudomonadota</taxon>
        <taxon>Betaproteobacteria</taxon>
        <taxon>Burkholderiales</taxon>
        <taxon>Alcaligenaceae</taxon>
    </lineage>
</organism>
<dbReference type="Gene3D" id="1.10.230.10">
    <property type="entry name" value="Cytochrome P450-Terp, domain 2"/>
    <property type="match status" value="1"/>
</dbReference>
<dbReference type="NCBIfam" id="NF004868">
    <property type="entry name" value="PRK06224.1-5"/>
    <property type="match status" value="1"/>
</dbReference>
<dbReference type="SUPFAM" id="SSF48256">
    <property type="entry name" value="Citrate synthase"/>
    <property type="match status" value="1"/>
</dbReference>
<dbReference type="PANTHER" id="PTHR11739:SF4">
    <property type="entry name" value="CITRATE SYNTHASE, PEROXISOMAL"/>
    <property type="match status" value="1"/>
</dbReference>
<dbReference type="Proteomes" id="UP000293398">
    <property type="component" value="Unassembled WGS sequence"/>
</dbReference>
<gene>
    <name evidence="5" type="ORF">EV681_2969</name>
</gene>
<comment type="similarity">
    <text evidence="2">Belongs to the citrate synthase family.</text>
</comment>
<dbReference type="GO" id="GO:0006099">
    <property type="term" value="P:tricarboxylic acid cycle"/>
    <property type="evidence" value="ECO:0007669"/>
    <property type="project" value="UniProtKB-UniPathway"/>
</dbReference>